<dbReference type="SUPFAM" id="SSF57756">
    <property type="entry name" value="Retrovirus zinc finger-like domains"/>
    <property type="match status" value="1"/>
</dbReference>
<proteinExistence type="predicted"/>
<evidence type="ECO:0000259" key="2">
    <source>
        <dbReference type="PROSITE" id="PS50158"/>
    </source>
</evidence>
<sequence length="275" mass="32197">MEEKDEIRLQIFNGDAYDKWKFRLKLYLQMKKCNEVVERETRPSTITEEAWNTNEIKAKNYIVNSVSNTQLELILNEETAREMILKFDSIYGTKSSANKLLSKKRLLELKMNESEDPMEFLNKFEAHINDLIRCAETVTKVDKLNYLLLSLPQSYSYIVDIIDALPEHEKSVEYVKSKLLLEQKKRETDRGNGQTFNTRTEKRKCYKCGKTGHLQYNCRSVGGDTGWRTNHSRHPLALRGQEQGQYNGRGQYRGREVNSEVKVTEVHGEEWQAHH</sequence>
<evidence type="ECO:0000256" key="1">
    <source>
        <dbReference type="PROSITE-ProRule" id="PRU00047"/>
    </source>
</evidence>
<gene>
    <name evidence="3" type="ORF">APLA_LOCUS14101</name>
</gene>
<organism evidence="3 4">
    <name type="scientific">Arctia plantaginis</name>
    <name type="common">Wood tiger moth</name>
    <name type="synonym">Phalaena plantaginis</name>
    <dbReference type="NCBI Taxonomy" id="874455"/>
    <lineage>
        <taxon>Eukaryota</taxon>
        <taxon>Metazoa</taxon>
        <taxon>Ecdysozoa</taxon>
        <taxon>Arthropoda</taxon>
        <taxon>Hexapoda</taxon>
        <taxon>Insecta</taxon>
        <taxon>Pterygota</taxon>
        <taxon>Neoptera</taxon>
        <taxon>Endopterygota</taxon>
        <taxon>Lepidoptera</taxon>
        <taxon>Glossata</taxon>
        <taxon>Ditrysia</taxon>
        <taxon>Noctuoidea</taxon>
        <taxon>Erebidae</taxon>
        <taxon>Arctiinae</taxon>
        <taxon>Arctia</taxon>
    </lineage>
</organism>
<feature type="domain" description="CCHC-type" evidence="2">
    <location>
        <begin position="203"/>
        <end position="220"/>
    </location>
</feature>
<comment type="caution">
    <text evidence="3">The sequence shown here is derived from an EMBL/GenBank/DDBJ whole genome shotgun (WGS) entry which is preliminary data.</text>
</comment>
<dbReference type="InterPro" id="IPR036875">
    <property type="entry name" value="Znf_CCHC_sf"/>
</dbReference>
<protein>
    <recommendedName>
        <fullName evidence="2">CCHC-type domain-containing protein</fullName>
    </recommendedName>
</protein>
<keyword evidence="1" id="KW-0479">Metal-binding</keyword>
<dbReference type="PROSITE" id="PS50158">
    <property type="entry name" value="ZF_CCHC"/>
    <property type="match status" value="1"/>
</dbReference>
<name>A0A8S1AVR9_ARCPL</name>
<reference evidence="3 4" key="1">
    <citation type="submission" date="2020-04" db="EMBL/GenBank/DDBJ databases">
        <authorList>
            <person name="Wallbank WR R."/>
            <person name="Pardo Diaz C."/>
            <person name="Kozak K."/>
            <person name="Martin S."/>
            <person name="Jiggins C."/>
            <person name="Moest M."/>
            <person name="Warren A I."/>
            <person name="Byers J.R.P. K."/>
            <person name="Montejo-Kovacevich G."/>
            <person name="Yen C E."/>
        </authorList>
    </citation>
    <scope>NUCLEOTIDE SEQUENCE [LARGE SCALE GENOMIC DNA]</scope>
</reference>
<dbReference type="AlphaFoldDB" id="A0A8S1AVR9"/>
<dbReference type="PANTHER" id="PTHR35317:SF23">
    <property type="entry name" value="OS04G0629600 PROTEIN"/>
    <property type="match status" value="1"/>
</dbReference>
<dbReference type="Pfam" id="PF00098">
    <property type="entry name" value="zf-CCHC"/>
    <property type="match status" value="1"/>
</dbReference>
<dbReference type="SMART" id="SM00343">
    <property type="entry name" value="ZnF_C2HC"/>
    <property type="match status" value="1"/>
</dbReference>
<dbReference type="Proteomes" id="UP000494256">
    <property type="component" value="Unassembled WGS sequence"/>
</dbReference>
<evidence type="ECO:0000313" key="3">
    <source>
        <dbReference type="EMBL" id="CAB3252691.1"/>
    </source>
</evidence>
<dbReference type="Pfam" id="PF14223">
    <property type="entry name" value="Retrotran_gag_2"/>
    <property type="match status" value="1"/>
</dbReference>
<keyword evidence="1" id="KW-0863">Zinc-finger</keyword>
<dbReference type="PANTHER" id="PTHR35317">
    <property type="entry name" value="OS04G0629600 PROTEIN"/>
    <property type="match status" value="1"/>
</dbReference>
<accession>A0A8S1AVR9</accession>
<dbReference type="InterPro" id="IPR001878">
    <property type="entry name" value="Znf_CCHC"/>
</dbReference>
<dbReference type="Gene3D" id="4.10.60.10">
    <property type="entry name" value="Zinc finger, CCHC-type"/>
    <property type="match status" value="1"/>
</dbReference>
<dbReference type="GO" id="GO:0008270">
    <property type="term" value="F:zinc ion binding"/>
    <property type="evidence" value="ECO:0007669"/>
    <property type="project" value="UniProtKB-KW"/>
</dbReference>
<dbReference type="EMBL" id="CADEBD010000376">
    <property type="protein sequence ID" value="CAB3252691.1"/>
    <property type="molecule type" value="Genomic_DNA"/>
</dbReference>
<evidence type="ECO:0000313" key="4">
    <source>
        <dbReference type="Proteomes" id="UP000494256"/>
    </source>
</evidence>
<dbReference type="GO" id="GO:0003676">
    <property type="term" value="F:nucleic acid binding"/>
    <property type="evidence" value="ECO:0007669"/>
    <property type="project" value="InterPro"/>
</dbReference>
<dbReference type="OrthoDB" id="7312725at2759"/>
<keyword evidence="1" id="KW-0862">Zinc</keyword>